<feature type="compositionally biased region" description="Low complexity" evidence="5">
    <location>
        <begin position="37"/>
        <end position="47"/>
    </location>
</feature>
<dbReference type="InterPro" id="IPR051794">
    <property type="entry name" value="PG_Endopeptidase_C40"/>
</dbReference>
<keyword evidence="6" id="KW-0732">Signal</keyword>
<feature type="compositionally biased region" description="Pro residues" evidence="5">
    <location>
        <begin position="23"/>
        <end position="36"/>
    </location>
</feature>
<comment type="caution">
    <text evidence="8">The sequence shown here is derived from an EMBL/GenBank/DDBJ whole genome shotgun (WGS) entry which is preliminary data.</text>
</comment>
<reference evidence="9" key="1">
    <citation type="submission" date="2023-07" db="EMBL/GenBank/DDBJ databases">
        <title>Novel species in the genus Lipingzhangella isolated from Sambhar Salt Lake.</title>
        <authorList>
            <person name="Jiya N."/>
            <person name="Kajale S."/>
            <person name="Sharma A."/>
        </authorList>
    </citation>
    <scope>NUCLEOTIDE SEQUENCE [LARGE SCALE GENOMIC DNA]</scope>
    <source>
        <strain evidence="9">LS1_29</strain>
    </source>
</reference>
<feature type="signal peptide" evidence="6">
    <location>
        <begin position="1"/>
        <end position="18"/>
    </location>
</feature>
<dbReference type="Gene3D" id="3.90.1720.10">
    <property type="entry name" value="endopeptidase domain like (from Nostoc punctiforme)"/>
    <property type="match status" value="1"/>
</dbReference>
<dbReference type="PANTHER" id="PTHR47359">
    <property type="entry name" value="PEPTIDOGLYCAN DL-ENDOPEPTIDASE CWLO"/>
    <property type="match status" value="1"/>
</dbReference>
<dbReference type="PANTHER" id="PTHR47359:SF3">
    <property type="entry name" value="NLP_P60 DOMAIN-CONTAINING PROTEIN-RELATED"/>
    <property type="match status" value="1"/>
</dbReference>
<comment type="similarity">
    <text evidence="1">Belongs to the peptidase C40 family.</text>
</comment>
<proteinExistence type="inferred from homology"/>
<dbReference type="Proteomes" id="UP001250214">
    <property type="component" value="Unassembled WGS sequence"/>
</dbReference>
<feature type="chain" id="PRO_5047140032" evidence="6">
    <location>
        <begin position="19"/>
        <end position="387"/>
    </location>
</feature>
<evidence type="ECO:0000259" key="7">
    <source>
        <dbReference type="PROSITE" id="PS51935"/>
    </source>
</evidence>
<evidence type="ECO:0000256" key="2">
    <source>
        <dbReference type="ARBA" id="ARBA00022670"/>
    </source>
</evidence>
<keyword evidence="2" id="KW-0645">Protease</keyword>
<protein>
    <submittedName>
        <fullName evidence="8">C40 family peptidase</fullName>
    </submittedName>
</protein>
<evidence type="ECO:0000256" key="3">
    <source>
        <dbReference type="ARBA" id="ARBA00022801"/>
    </source>
</evidence>
<dbReference type="InterPro" id="IPR000064">
    <property type="entry name" value="NLP_P60_dom"/>
</dbReference>
<evidence type="ECO:0000256" key="5">
    <source>
        <dbReference type="SAM" id="MobiDB-lite"/>
    </source>
</evidence>
<dbReference type="InterPro" id="IPR038765">
    <property type="entry name" value="Papain-like_cys_pep_sf"/>
</dbReference>
<dbReference type="PROSITE" id="PS51935">
    <property type="entry name" value="NLPC_P60"/>
    <property type="match status" value="1"/>
</dbReference>
<sequence>MVLTTLLCATVSAPAAWADPTPEAGPPTDVPRPAVPGAPAEPEVADPGAVAAAPEVAPLEETRSAQYFAVDDEAIAPDRVEEIAELEHVEHVEQVDAARVTIDGEVTSVLGVDPDTFRAYAPAPSAESDEVWAGVADGHLALSHELGQERDLDVGSTVTVSGAAGDVEHEVWTHATSGVAGIDALAARDVTGDLGFPEGNAVLVSAPEADLWELRDDLEELLGVPGADADATEDDGRQPNPSLQLLVDHPEEAPPGTGEAVAGDTLEAMIAAAESQLGVPYVWGGDSPGGGFDCSGLVQWAFTQAGVQVPRVAADQWAAAGQQIPFAEAERGDLLFWRSDPTAPGHISHVAIYLGGDTMLEAPRSGDVVKYSDVRTANMAGAVRVAH</sequence>
<gene>
    <name evidence="8" type="ORF">RIF23_11725</name>
</gene>
<dbReference type="SUPFAM" id="SSF54001">
    <property type="entry name" value="Cysteine proteinases"/>
    <property type="match status" value="1"/>
</dbReference>
<dbReference type="EMBL" id="JAVLVT010000005">
    <property type="protein sequence ID" value="MDS1270967.1"/>
    <property type="molecule type" value="Genomic_DNA"/>
</dbReference>
<keyword evidence="3" id="KW-0378">Hydrolase</keyword>
<name>A0ABU2H6P0_9ACTN</name>
<evidence type="ECO:0000256" key="6">
    <source>
        <dbReference type="SAM" id="SignalP"/>
    </source>
</evidence>
<evidence type="ECO:0000256" key="4">
    <source>
        <dbReference type="ARBA" id="ARBA00022807"/>
    </source>
</evidence>
<feature type="domain" description="NlpC/P60" evidence="7">
    <location>
        <begin position="263"/>
        <end position="387"/>
    </location>
</feature>
<keyword evidence="4" id="KW-0788">Thiol protease</keyword>
<keyword evidence="9" id="KW-1185">Reference proteome</keyword>
<evidence type="ECO:0000313" key="9">
    <source>
        <dbReference type="Proteomes" id="UP001250214"/>
    </source>
</evidence>
<dbReference type="Pfam" id="PF00877">
    <property type="entry name" value="NLPC_P60"/>
    <property type="match status" value="1"/>
</dbReference>
<accession>A0ABU2H6P0</accession>
<evidence type="ECO:0000256" key="1">
    <source>
        <dbReference type="ARBA" id="ARBA00007074"/>
    </source>
</evidence>
<organism evidence="8 9">
    <name type="scientific">Lipingzhangella rawalii</name>
    <dbReference type="NCBI Taxonomy" id="2055835"/>
    <lineage>
        <taxon>Bacteria</taxon>
        <taxon>Bacillati</taxon>
        <taxon>Actinomycetota</taxon>
        <taxon>Actinomycetes</taxon>
        <taxon>Streptosporangiales</taxon>
        <taxon>Nocardiopsidaceae</taxon>
        <taxon>Lipingzhangella</taxon>
    </lineage>
</organism>
<evidence type="ECO:0000313" key="8">
    <source>
        <dbReference type="EMBL" id="MDS1270967.1"/>
    </source>
</evidence>
<feature type="region of interest" description="Disordered" evidence="5">
    <location>
        <begin position="16"/>
        <end position="47"/>
    </location>
</feature>